<proteinExistence type="predicted"/>
<dbReference type="EMBL" id="KI546046">
    <property type="protein sequence ID" value="EST47252.1"/>
    <property type="molecule type" value="Genomic_DNA"/>
</dbReference>
<dbReference type="EMBL" id="AUWU02000003">
    <property type="protein sequence ID" value="KAH0575740.1"/>
    <property type="molecule type" value="Genomic_DNA"/>
</dbReference>
<gene>
    <name evidence="1" type="ORF">SS50377_12762</name>
    <name evidence="2" type="ORF">SS50377_23380</name>
</gene>
<evidence type="ECO:0000313" key="3">
    <source>
        <dbReference type="Proteomes" id="UP000018208"/>
    </source>
</evidence>
<accession>V6LRH1</accession>
<name>V6LRH1_9EUKA</name>
<organism evidence="1">
    <name type="scientific">Spironucleus salmonicida</name>
    <dbReference type="NCBI Taxonomy" id="348837"/>
    <lineage>
        <taxon>Eukaryota</taxon>
        <taxon>Metamonada</taxon>
        <taxon>Diplomonadida</taxon>
        <taxon>Hexamitidae</taxon>
        <taxon>Hexamitinae</taxon>
        <taxon>Spironucleus</taxon>
    </lineage>
</organism>
<dbReference type="VEuPathDB" id="GiardiaDB:SS50377_23380"/>
<reference evidence="1 2" key="1">
    <citation type="journal article" date="2014" name="PLoS Genet.">
        <title>The Genome of Spironucleus salmonicida Highlights a Fish Pathogen Adapted to Fluctuating Environments.</title>
        <authorList>
            <person name="Xu F."/>
            <person name="Jerlstrom-Hultqvist J."/>
            <person name="Einarsson E."/>
            <person name="Astvaldsson A."/>
            <person name="Svard S.G."/>
            <person name="Andersson J.O."/>
        </authorList>
    </citation>
    <scope>NUCLEOTIDE SEQUENCE</scope>
    <source>
        <strain evidence="2">ATCC 50377</strain>
    </source>
</reference>
<evidence type="ECO:0000313" key="2">
    <source>
        <dbReference type="EMBL" id="KAH0575740.1"/>
    </source>
</evidence>
<dbReference type="Proteomes" id="UP000018208">
    <property type="component" value="Unassembled WGS sequence"/>
</dbReference>
<dbReference type="AlphaFoldDB" id="V6LRH1"/>
<sequence length="200" mass="23353">MQDEQQLPQRPLLFPIYSLFEQYYIENNIQKPVLTQQALEYLEKLVDSLFTLLLNSSQAYRDPDKQITIFQQNIAKNRLDKFLQSKIYLNTSYFINHLSMSNDLDNQTAQSQYLFLNSNKIPSFLEIQNATQQNHKHNSDIELADLLFEQIDFKAELQIEVNVWDITGVALTAANALYYGQEGYGDQLQKIIRRSAEYGK</sequence>
<reference evidence="2" key="2">
    <citation type="submission" date="2020-12" db="EMBL/GenBank/DDBJ databases">
        <title>New Spironucleus salmonicida genome in near-complete chromosomes.</title>
        <authorList>
            <person name="Xu F."/>
            <person name="Kurt Z."/>
            <person name="Jimenez-Gonzalez A."/>
            <person name="Astvaldsson A."/>
            <person name="Andersson J.O."/>
            <person name="Svard S.G."/>
        </authorList>
    </citation>
    <scope>NUCLEOTIDE SEQUENCE</scope>
    <source>
        <strain evidence="2">ATCC 50377</strain>
    </source>
</reference>
<evidence type="ECO:0000313" key="1">
    <source>
        <dbReference type="EMBL" id="EST47252.1"/>
    </source>
</evidence>
<protein>
    <submittedName>
        <fullName evidence="1">Uncharacterized protein</fullName>
    </submittedName>
</protein>
<keyword evidence="3" id="KW-1185">Reference proteome</keyword>